<reference evidence="4" key="1">
    <citation type="submission" date="2016-11" db="EMBL/GenBank/DDBJ databases">
        <authorList>
            <person name="Varghese N."/>
            <person name="Submissions S."/>
        </authorList>
    </citation>
    <scope>NUCLEOTIDE SEQUENCE [LARGE SCALE GENOMIC DNA]</scope>
    <source>
        <strain evidence="4">DSM 24724</strain>
    </source>
</reference>
<evidence type="ECO:0000313" key="4">
    <source>
        <dbReference type="Proteomes" id="UP000184028"/>
    </source>
</evidence>
<keyword evidence="4" id="KW-1185">Reference proteome</keyword>
<sequence>MYKQVLTNVKQILKMNIKNKTVVILLFCIAVILVIVALLFPYNKRLSNLDFSILDDNDNHQYELNEKLSFKVNDSTLIADKKAVWYFGNGDSIVSKGNVSYTYERAGKYLVTLKIDNKFDFSKQINIVNGRTLTAKDSIPKIFCPEFGYVGEEIVFTGYSPSSNNWYWEFGETGTIDSYEKQAIYIFTKPGIYTVKLETDKTRYPITKEIEVLQLYEPFKEPEVVDSAGIVLNDIKKRLQIIANLGARDTKSYKEQVNYLKNKYICNDLSDVVVVVNEEKYNDFLSYCQGLHYLDGNATIIQEVKLDTIKCFKQMNITQKTKKTK</sequence>
<accession>A0A1M6Z4T7</accession>
<dbReference type="PROSITE" id="PS50093">
    <property type="entry name" value="PKD"/>
    <property type="match status" value="2"/>
</dbReference>
<dbReference type="InterPro" id="IPR013783">
    <property type="entry name" value="Ig-like_fold"/>
</dbReference>
<dbReference type="AlphaFoldDB" id="A0A1M6Z4T7"/>
<feature type="domain" description="PKD" evidence="2">
    <location>
        <begin position="85"/>
        <end position="117"/>
    </location>
</feature>
<dbReference type="InterPro" id="IPR035986">
    <property type="entry name" value="PKD_dom_sf"/>
</dbReference>
<evidence type="ECO:0000256" key="1">
    <source>
        <dbReference type="SAM" id="Phobius"/>
    </source>
</evidence>
<keyword evidence="1" id="KW-0472">Membrane</keyword>
<organism evidence="3 4">
    <name type="scientific">Flavobacterium chilense</name>
    <dbReference type="NCBI Taxonomy" id="946677"/>
    <lineage>
        <taxon>Bacteria</taxon>
        <taxon>Pseudomonadati</taxon>
        <taxon>Bacteroidota</taxon>
        <taxon>Flavobacteriia</taxon>
        <taxon>Flavobacteriales</taxon>
        <taxon>Flavobacteriaceae</taxon>
        <taxon>Flavobacterium</taxon>
    </lineage>
</organism>
<dbReference type="Gene3D" id="2.60.40.10">
    <property type="entry name" value="Immunoglobulins"/>
    <property type="match status" value="2"/>
</dbReference>
<name>A0A1M6Z4T7_9FLAO</name>
<proteinExistence type="predicted"/>
<gene>
    <name evidence="3" type="ORF">SAMN05444484_101877</name>
</gene>
<dbReference type="SUPFAM" id="SSF49299">
    <property type="entry name" value="PKD domain"/>
    <property type="match status" value="2"/>
</dbReference>
<evidence type="ECO:0000259" key="2">
    <source>
        <dbReference type="PROSITE" id="PS50093"/>
    </source>
</evidence>
<evidence type="ECO:0000313" key="3">
    <source>
        <dbReference type="EMBL" id="SHL25427.1"/>
    </source>
</evidence>
<dbReference type="CDD" id="cd00146">
    <property type="entry name" value="PKD"/>
    <property type="match status" value="2"/>
</dbReference>
<dbReference type="EMBL" id="FRBT01000001">
    <property type="protein sequence ID" value="SHL25427.1"/>
    <property type="molecule type" value="Genomic_DNA"/>
</dbReference>
<dbReference type="Proteomes" id="UP000184028">
    <property type="component" value="Unassembled WGS sequence"/>
</dbReference>
<feature type="domain" description="PKD" evidence="2">
    <location>
        <begin position="160"/>
        <end position="197"/>
    </location>
</feature>
<protein>
    <submittedName>
        <fullName evidence="3">PKD domain-containing protein</fullName>
    </submittedName>
</protein>
<dbReference type="Pfam" id="PF00801">
    <property type="entry name" value="PKD"/>
    <property type="match status" value="1"/>
</dbReference>
<feature type="transmembrane region" description="Helical" evidence="1">
    <location>
        <begin position="21"/>
        <end position="42"/>
    </location>
</feature>
<dbReference type="STRING" id="946677.SAMN05444484_101877"/>
<keyword evidence="1" id="KW-1133">Transmembrane helix</keyword>
<keyword evidence="1" id="KW-0812">Transmembrane</keyword>
<dbReference type="InterPro" id="IPR000601">
    <property type="entry name" value="PKD_dom"/>
</dbReference>